<gene>
    <name evidence="1" type="ORF">LWF01_08765</name>
</gene>
<dbReference type="Proteomes" id="UP001209083">
    <property type="component" value="Chromosome"/>
</dbReference>
<evidence type="ECO:0008006" key="3">
    <source>
        <dbReference type="Google" id="ProtNLM"/>
    </source>
</evidence>
<accession>A0ABY8QXR6</accession>
<dbReference type="RefSeq" id="WP_349640642.1">
    <property type="nucleotide sequence ID" value="NZ_CP090958.1"/>
</dbReference>
<reference evidence="1 2" key="1">
    <citation type="submission" date="2023-05" db="EMBL/GenBank/DDBJ databases">
        <title>Lithophilousrod everest ZFBP1038 complete genpme.</title>
        <authorList>
            <person name="Tian M."/>
        </authorList>
    </citation>
    <scope>NUCLEOTIDE SEQUENCE [LARGE SCALE GENOMIC DNA]</scope>
    <source>
        <strain evidence="1 2">ZFBP1038</strain>
    </source>
</reference>
<name>A0ABY8QXR6_9MICO</name>
<protein>
    <recommendedName>
        <fullName evidence="3">Antitoxin</fullName>
    </recommendedName>
</protein>
<organism evidence="1 2">
    <name type="scientific">Saxibacter everestensis</name>
    <dbReference type="NCBI Taxonomy" id="2909229"/>
    <lineage>
        <taxon>Bacteria</taxon>
        <taxon>Bacillati</taxon>
        <taxon>Actinomycetota</taxon>
        <taxon>Actinomycetes</taxon>
        <taxon>Micrococcales</taxon>
        <taxon>Brevibacteriaceae</taxon>
        <taxon>Saxibacter</taxon>
    </lineage>
</organism>
<evidence type="ECO:0000313" key="1">
    <source>
        <dbReference type="EMBL" id="WGW13819.1"/>
    </source>
</evidence>
<proteinExistence type="predicted"/>
<sequence length="80" mass="8916">MLRVSDDTREQVQRLARDEFGGASADETIRRLLDEHWEAAALAAVERYRIDNPQGWADYLAAAENLAGADAPITDEWSPS</sequence>
<evidence type="ECO:0000313" key="2">
    <source>
        <dbReference type="Proteomes" id="UP001209083"/>
    </source>
</evidence>
<keyword evidence="2" id="KW-1185">Reference proteome</keyword>
<dbReference type="EMBL" id="CP090958">
    <property type="protein sequence ID" value="WGW13819.1"/>
    <property type="molecule type" value="Genomic_DNA"/>
</dbReference>